<keyword evidence="1" id="KW-0472">Membrane</keyword>
<organism evidence="2 3">
    <name type="scientific">Sphingomonas changnyeongensis</name>
    <dbReference type="NCBI Taxonomy" id="2698679"/>
    <lineage>
        <taxon>Bacteria</taxon>
        <taxon>Pseudomonadati</taxon>
        <taxon>Pseudomonadota</taxon>
        <taxon>Alphaproteobacteria</taxon>
        <taxon>Sphingomonadales</taxon>
        <taxon>Sphingomonadaceae</taxon>
        <taxon>Sphingomonas</taxon>
    </lineage>
</organism>
<keyword evidence="3" id="KW-1185">Reference proteome</keyword>
<feature type="transmembrane region" description="Helical" evidence="1">
    <location>
        <begin position="210"/>
        <end position="231"/>
    </location>
</feature>
<feature type="transmembrane region" description="Helical" evidence="1">
    <location>
        <begin position="251"/>
        <end position="270"/>
    </location>
</feature>
<evidence type="ECO:0000256" key="1">
    <source>
        <dbReference type="SAM" id="Phobius"/>
    </source>
</evidence>
<reference evidence="2 3" key="1">
    <citation type="submission" date="2020-01" db="EMBL/GenBank/DDBJ databases">
        <title>Sphingomonas sp. C33 whole genome sequece.</title>
        <authorList>
            <person name="Park C."/>
        </authorList>
    </citation>
    <scope>NUCLEOTIDE SEQUENCE [LARGE SCALE GENOMIC DNA]</scope>
    <source>
        <strain evidence="2 3">C33</strain>
    </source>
</reference>
<evidence type="ECO:0008006" key="4">
    <source>
        <dbReference type="Google" id="ProtNLM"/>
    </source>
</evidence>
<keyword evidence="1" id="KW-0812">Transmembrane</keyword>
<dbReference type="EMBL" id="CP047895">
    <property type="protein sequence ID" value="QHL89651.1"/>
    <property type="molecule type" value="Genomic_DNA"/>
</dbReference>
<gene>
    <name evidence="2" type="ORF">GVO57_00965</name>
</gene>
<keyword evidence="1" id="KW-1133">Transmembrane helix</keyword>
<proteinExistence type="predicted"/>
<dbReference type="AlphaFoldDB" id="A0A7Z2NUF9"/>
<feature type="transmembrane region" description="Helical" evidence="1">
    <location>
        <begin position="487"/>
        <end position="507"/>
    </location>
</feature>
<sequence>MALKHRIARFAASNHRWLARAGAASLLIWGLSALAHIAMVLGGPQQAVFMPPRAPLDLAGARPVAATLAAAGIDRAAVVRTVAGPSGTLWQVTTAPAAPRRYFDPRTGAELRGHDRAQAIFIARHFLGERRPVADIALQNGFDGDYPWVNRLLPVWRIRFAGDDRLTAYVHTETSSLAAVNNRTKTALQAVFRLLHNWDWVPPGLSVVRVAVITVLVGGLVVLAVTGMAMLATVRRGKRPPGARGWHRQMAWLLALPLFLFAASGIWHLLTGAIAPPASQMRLAPPVQLAGSRFPVEAEWRALTAGRTVDHVSLVEGPGGRALYRLGLARDASAQSGGEHDHGGHARAEATPALPRTAAEIRAARFDGVQPTGPALYIDAASGKPWADGDRALARMIAGRFSGAPDSAITGMRLITRFGPDYDFRNKRLPVWRVDYGAPVHATLFIDTATGALADRVADWQKPERLAFSLAHKWNFLFPLGRTAMNVIVGLVVLLLIAGLAVPGLILDRKARAAARNRAAAGRR</sequence>
<protein>
    <recommendedName>
        <fullName evidence="4">PepSY domain-containing protein</fullName>
    </recommendedName>
</protein>
<dbReference type="RefSeq" id="WP_160591096.1">
    <property type="nucleotide sequence ID" value="NZ_CP047895.1"/>
</dbReference>
<evidence type="ECO:0000313" key="2">
    <source>
        <dbReference type="EMBL" id="QHL89651.1"/>
    </source>
</evidence>
<accession>A0A7Z2NUF9</accession>
<name>A0A7Z2NUF9_9SPHN</name>
<evidence type="ECO:0000313" key="3">
    <source>
        <dbReference type="Proteomes" id="UP000464468"/>
    </source>
</evidence>
<dbReference type="KEGG" id="schy:GVO57_00965"/>
<dbReference type="Proteomes" id="UP000464468">
    <property type="component" value="Chromosome"/>
</dbReference>